<feature type="transmembrane region" description="Helical" evidence="1">
    <location>
        <begin position="222"/>
        <end position="240"/>
    </location>
</feature>
<keyword evidence="1" id="KW-1133">Transmembrane helix</keyword>
<feature type="transmembrane region" description="Helical" evidence="1">
    <location>
        <begin position="40"/>
        <end position="61"/>
    </location>
</feature>
<organism evidence="2 3">
    <name type="scientific">Nocardia carnea</name>
    <dbReference type="NCBI Taxonomy" id="37328"/>
    <lineage>
        <taxon>Bacteria</taxon>
        <taxon>Bacillati</taxon>
        <taxon>Actinomycetota</taxon>
        <taxon>Actinomycetes</taxon>
        <taxon>Mycobacteriales</taxon>
        <taxon>Nocardiaceae</taxon>
        <taxon>Nocardia</taxon>
    </lineage>
</organism>
<feature type="transmembrane region" description="Helical" evidence="1">
    <location>
        <begin position="105"/>
        <end position="128"/>
    </location>
</feature>
<keyword evidence="1" id="KW-0472">Membrane</keyword>
<protein>
    <submittedName>
        <fullName evidence="2">DoxX family protein</fullName>
    </submittedName>
</protein>
<evidence type="ECO:0000313" key="2">
    <source>
        <dbReference type="EMBL" id="MFI1461094.1"/>
    </source>
</evidence>
<dbReference type="RefSeq" id="WP_231508612.1">
    <property type="nucleotide sequence ID" value="NZ_JBIRUQ010000002.1"/>
</dbReference>
<feature type="transmembrane region" description="Helical" evidence="1">
    <location>
        <begin position="140"/>
        <end position="160"/>
    </location>
</feature>
<proteinExistence type="predicted"/>
<dbReference type="EMBL" id="JBIRUQ010000002">
    <property type="protein sequence ID" value="MFI1461094.1"/>
    <property type="molecule type" value="Genomic_DNA"/>
</dbReference>
<evidence type="ECO:0000256" key="1">
    <source>
        <dbReference type="SAM" id="Phobius"/>
    </source>
</evidence>
<sequence>MSAIDTAVVEPGADPAPPVPGKAAPVRWPWAARVGFRFGVIYTVLFCVMIGQIIFALVAVLDEWLPDTAPIWPLQQAAPVLEWVGRTVFGAEAVFQENSGSGDQAAIWVMLVCIAVVAAVVTLVWSVLDRRRPAYPRLAAWFLTALRLCLAGQMLFYGIAKAIPSQMPPPSLSTLLLPYGELTPMSVLWLQVGSSPVYEILLGVAELTGGLLLLLPRTATLGAMLSVVSMAQVFVLNMTFDVPVKILSFHLLVFSLVLLAPQARRFADFFLLARRAEPAVQPPLFTTARANRYATWAQAVFGVWLVAGISWVNWSGWQEYGGGAPKPELYGLWEVTEFRVDGEPVPPLLTDETRWQRLVIEVEGAVTVQGMDGRLTGVPAEVDPAAQTLTIVTAPGTEKPPATFSYVRPDPDHLHLEGELDGRSTRIEFSVVDPGSFPLNGDGFHWVQDYPNAG</sequence>
<gene>
    <name evidence="2" type="ORF">ACH4WX_10265</name>
</gene>
<accession>A0ABW7TMT2</accession>
<feature type="transmembrane region" description="Helical" evidence="1">
    <location>
        <begin position="246"/>
        <end position="267"/>
    </location>
</feature>
<keyword evidence="3" id="KW-1185">Reference proteome</keyword>
<evidence type="ECO:0000313" key="3">
    <source>
        <dbReference type="Proteomes" id="UP001611263"/>
    </source>
</evidence>
<keyword evidence="1" id="KW-0812">Transmembrane</keyword>
<dbReference type="Proteomes" id="UP001611263">
    <property type="component" value="Unassembled WGS sequence"/>
</dbReference>
<name>A0ABW7TMT2_9NOCA</name>
<comment type="caution">
    <text evidence="2">The sequence shown here is derived from an EMBL/GenBank/DDBJ whole genome shotgun (WGS) entry which is preliminary data.</text>
</comment>
<reference evidence="2 3" key="1">
    <citation type="submission" date="2024-10" db="EMBL/GenBank/DDBJ databases">
        <title>The Natural Products Discovery Center: Release of the First 8490 Sequenced Strains for Exploring Actinobacteria Biosynthetic Diversity.</title>
        <authorList>
            <person name="Kalkreuter E."/>
            <person name="Kautsar S.A."/>
            <person name="Yang D."/>
            <person name="Bader C.D."/>
            <person name="Teijaro C.N."/>
            <person name="Fluegel L."/>
            <person name="Davis C.M."/>
            <person name="Simpson J.R."/>
            <person name="Lauterbach L."/>
            <person name="Steele A.D."/>
            <person name="Gui C."/>
            <person name="Meng S."/>
            <person name="Li G."/>
            <person name="Viehrig K."/>
            <person name="Ye F."/>
            <person name="Su P."/>
            <person name="Kiefer A.F."/>
            <person name="Nichols A."/>
            <person name="Cepeda A.J."/>
            <person name="Yan W."/>
            <person name="Fan B."/>
            <person name="Jiang Y."/>
            <person name="Adhikari A."/>
            <person name="Zheng C.-J."/>
            <person name="Schuster L."/>
            <person name="Cowan T.M."/>
            <person name="Smanski M.J."/>
            <person name="Chevrette M.G."/>
            <person name="De Carvalho L.P.S."/>
            <person name="Shen B."/>
        </authorList>
    </citation>
    <scope>NUCLEOTIDE SEQUENCE [LARGE SCALE GENOMIC DNA]</scope>
    <source>
        <strain evidence="2 3">NPDC020568</strain>
    </source>
</reference>
<dbReference type="GeneID" id="93504237"/>